<gene>
    <name evidence="2" type="ORF">Cgig2_000618</name>
</gene>
<organism evidence="2 3">
    <name type="scientific">Carnegiea gigantea</name>
    <dbReference type="NCBI Taxonomy" id="171969"/>
    <lineage>
        <taxon>Eukaryota</taxon>
        <taxon>Viridiplantae</taxon>
        <taxon>Streptophyta</taxon>
        <taxon>Embryophyta</taxon>
        <taxon>Tracheophyta</taxon>
        <taxon>Spermatophyta</taxon>
        <taxon>Magnoliopsida</taxon>
        <taxon>eudicotyledons</taxon>
        <taxon>Gunneridae</taxon>
        <taxon>Pentapetalae</taxon>
        <taxon>Caryophyllales</taxon>
        <taxon>Cactineae</taxon>
        <taxon>Cactaceae</taxon>
        <taxon>Cactoideae</taxon>
        <taxon>Echinocereeae</taxon>
        <taxon>Carnegiea</taxon>
    </lineage>
</organism>
<dbReference type="EMBL" id="JAKOGI010004213">
    <property type="protein sequence ID" value="KAJ8419881.1"/>
    <property type="molecule type" value="Genomic_DNA"/>
</dbReference>
<feature type="region of interest" description="Disordered" evidence="1">
    <location>
        <begin position="53"/>
        <end position="74"/>
    </location>
</feature>
<proteinExistence type="predicted"/>
<evidence type="ECO:0000313" key="2">
    <source>
        <dbReference type="EMBL" id="KAJ8419881.1"/>
    </source>
</evidence>
<dbReference type="AlphaFoldDB" id="A0A9Q1GIM9"/>
<evidence type="ECO:0000313" key="3">
    <source>
        <dbReference type="Proteomes" id="UP001153076"/>
    </source>
</evidence>
<keyword evidence="3" id="KW-1185">Reference proteome</keyword>
<comment type="caution">
    <text evidence="2">The sequence shown here is derived from an EMBL/GenBank/DDBJ whole genome shotgun (WGS) entry which is preliminary data.</text>
</comment>
<sequence length="282" mass="31012">MSWTKESLTSRSALIKLAEDRAEREEAPPATGVAVSVALEIVGCPGRAGVRSLDDGFSTGEPPVGRSSLPSLARGHRPWSCQVAPWSSTSYGQTNSRRAFSHRVQGMAPAGRSFVSVSKKTKGGKASKGHIPYLFGLLSNKKLPLFLSLMLSNGRHLFKSGVPGLKHCQLGPCLICMKQIGSQDKKASRSEKEVVCKKLQFREPNIKYRAVRRSFAVGSPKGLRTGFPSFQSGTSPQPESRHRKRKSYFQYFSFDFFSMAVMKPSPLLKQYHPRSPVSFGAF</sequence>
<protein>
    <submittedName>
        <fullName evidence="2">Uncharacterized protein</fullName>
    </submittedName>
</protein>
<dbReference type="Proteomes" id="UP001153076">
    <property type="component" value="Unassembled WGS sequence"/>
</dbReference>
<evidence type="ECO:0000256" key="1">
    <source>
        <dbReference type="SAM" id="MobiDB-lite"/>
    </source>
</evidence>
<reference evidence="2" key="1">
    <citation type="submission" date="2022-04" db="EMBL/GenBank/DDBJ databases">
        <title>Carnegiea gigantea Genome sequencing and assembly v2.</title>
        <authorList>
            <person name="Copetti D."/>
            <person name="Sanderson M.J."/>
            <person name="Burquez A."/>
            <person name="Wojciechowski M.F."/>
        </authorList>
    </citation>
    <scope>NUCLEOTIDE SEQUENCE</scope>
    <source>
        <strain evidence="2">SGP5-SGP5p</strain>
        <tissue evidence="2">Aerial part</tissue>
    </source>
</reference>
<name>A0A9Q1GIM9_9CARY</name>
<accession>A0A9Q1GIM9</accession>